<evidence type="ECO:0000313" key="2">
    <source>
        <dbReference type="EMBL" id="BES89999.1"/>
    </source>
</evidence>
<protein>
    <submittedName>
        <fullName evidence="2">Uncharacterized protein</fullName>
    </submittedName>
</protein>
<proteinExistence type="predicted"/>
<name>A0ABN7AFQ7_9HEMI</name>
<dbReference type="Proteomes" id="UP001307889">
    <property type="component" value="Chromosome 2"/>
</dbReference>
<sequence>MELFHCLIGVREDERRSHVFRKRKRKEMIGISDSNKDSLPALFLRLVRHSPPDPLSSSRSRIALPASLSAHPPTGLNPDLKSSRKA</sequence>
<accession>A0ABN7AFQ7</accession>
<organism evidence="2 3">
    <name type="scientific">Nesidiocoris tenuis</name>
    <dbReference type="NCBI Taxonomy" id="355587"/>
    <lineage>
        <taxon>Eukaryota</taxon>
        <taxon>Metazoa</taxon>
        <taxon>Ecdysozoa</taxon>
        <taxon>Arthropoda</taxon>
        <taxon>Hexapoda</taxon>
        <taxon>Insecta</taxon>
        <taxon>Pterygota</taxon>
        <taxon>Neoptera</taxon>
        <taxon>Paraneoptera</taxon>
        <taxon>Hemiptera</taxon>
        <taxon>Heteroptera</taxon>
        <taxon>Panheteroptera</taxon>
        <taxon>Cimicomorpha</taxon>
        <taxon>Miridae</taxon>
        <taxon>Dicyphina</taxon>
        <taxon>Nesidiocoris</taxon>
    </lineage>
</organism>
<evidence type="ECO:0000256" key="1">
    <source>
        <dbReference type="SAM" id="MobiDB-lite"/>
    </source>
</evidence>
<feature type="region of interest" description="Disordered" evidence="1">
    <location>
        <begin position="50"/>
        <end position="86"/>
    </location>
</feature>
<reference evidence="2 3" key="1">
    <citation type="submission" date="2023-09" db="EMBL/GenBank/DDBJ databases">
        <title>Nesidiocoris tenuis whole genome shotgun sequence.</title>
        <authorList>
            <person name="Shibata T."/>
            <person name="Shimoda M."/>
            <person name="Kobayashi T."/>
            <person name="Uehara T."/>
        </authorList>
    </citation>
    <scope>NUCLEOTIDE SEQUENCE [LARGE SCALE GENOMIC DNA]</scope>
    <source>
        <strain evidence="2 3">Japan</strain>
    </source>
</reference>
<evidence type="ECO:0000313" key="3">
    <source>
        <dbReference type="Proteomes" id="UP001307889"/>
    </source>
</evidence>
<dbReference type="EMBL" id="AP028910">
    <property type="protein sequence ID" value="BES89999.1"/>
    <property type="molecule type" value="Genomic_DNA"/>
</dbReference>
<keyword evidence="3" id="KW-1185">Reference proteome</keyword>
<gene>
    <name evidence="2" type="ORF">NTJ_02807</name>
</gene>